<dbReference type="InterPro" id="IPR015421">
    <property type="entry name" value="PyrdxlP-dep_Trfase_major"/>
</dbReference>
<accession>A0A2P4UK04</accession>
<dbReference type="EMBL" id="MTBP01000002">
    <property type="protein sequence ID" value="POM25371.1"/>
    <property type="molecule type" value="Genomic_DNA"/>
</dbReference>
<dbReference type="PANTHER" id="PTHR46383:SF1">
    <property type="entry name" value="ASPARTATE AMINOTRANSFERASE"/>
    <property type="match status" value="1"/>
</dbReference>
<keyword evidence="3 6" id="KW-0032">Aminotransferase</keyword>
<keyword evidence="5" id="KW-0663">Pyridoxal phosphate</keyword>
<dbReference type="GO" id="GO:0006520">
    <property type="term" value="P:amino acid metabolic process"/>
    <property type="evidence" value="ECO:0007669"/>
    <property type="project" value="InterPro"/>
</dbReference>
<dbReference type="AlphaFoldDB" id="A0A2P4UK04"/>
<dbReference type="GO" id="GO:0030170">
    <property type="term" value="F:pyridoxal phosphate binding"/>
    <property type="evidence" value="ECO:0007669"/>
    <property type="project" value="InterPro"/>
</dbReference>
<name>A0A2P4UK04_9ACTN</name>
<dbReference type="PROSITE" id="PS00105">
    <property type="entry name" value="AA_TRANSFER_CLASS_1"/>
    <property type="match status" value="1"/>
</dbReference>
<dbReference type="InterPro" id="IPR050596">
    <property type="entry name" value="AspAT/PAT-like"/>
</dbReference>
<keyword evidence="10" id="KW-1185">Reference proteome</keyword>
<dbReference type="EC" id="2.6.1.-" evidence="6"/>
<dbReference type="InterPro" id="IPR015424">
    <property type="entry name" value="PyrdxlP-dep_Trfase"/>
</dbReference>
<evidence type="ECO:0000313" key="10">
    <source>
        <dbReference type="Proteomes" id="UP000242367"/>
    </source>
</evidence>
<dbReference type="Gene3D" id="3.40.640.10">
    <property type="entry name" value="Type I PLP-dependent aspartate aminotransferase-like (Major domain)"/>
    <property type="match status" value="1"/>
</dbReference>
<evidence type="ECO:0000256" key="5">
    <source>
        <dbReference type="ARBA" id="ARBA00022898"/>
    </source>
</evidence>
<evidence type="ECO:0000256" key="4">
    <source>
        <dbReference type="ARBA" id="ARBA00022679"/>
    </source>
</evidence>
<evidence type="ECO:0000313" key="9">
    <source>
        <dbReference type="EMBL" id="POM25371.1"/>
    </source>
</evidence>
<dbReference type="CDD" id="cd00609">
    <property type="entry name" value="AAT_like"/>
    <property type="match status" value="1"/>
</dbReference>
<dbReference type="RefSeq" id="WP_103564373.1">
    <property type="nucleotide sequence ID" value="NZ_MTBP01000002.1"/>
</dbReference>
<evidence type="ECO:0000256" key="6">
    <source>
        <dbReference type="RuleBase" id="RU000481"/>
    </source>
</evidence>
<protein>
    <recommendedName>
        <fullName evidence="6">Aminotransferase</fullName>
        <ecNumber evidence="6">2.6.1.-</ecNumber>
    </recommendedName>
</protein>
<comment type="cofactor">
    <cofactor evidence="1 6">
        <name>pyridoxal 5'-phosphate</name>
        <dbReference type="ChEBI" id="CHEBI:597326"/>
    </cofactor>
</comment>
<evidence type="ECO:0000256" key="1">
    <source>
        <dbReference type="ARBA" id="ARBA00001933"/>
    </source>
</evidence>
<evidence type="ECO:0000256" key="7">
    <source>
        <dbReference type="SAM" id="MobiDB-lite"/>
    </source>
</evidence>
<dbReference type="InterPro" id="IPR004838">
    <property type="entry name" value="NHTrfase_class1_PyrdxlP-BS"/>
</dbReference>
<comment type="similarity">
    <text evidence="2 6">Belongs to the class-I pyridoxal-phosphate-dependent aminotransferase family.</text>
</comment>
<feature type="region of interest" description="Disordered" evidence="7">
    <location>
        <begin position="1"/>
        <end position="35"/>
    </location>
</feature>
<proteinExistence type="inferred from homology"/>
<dbReference type="Proteomes" id="UP000242367">
    <property type="component" value="Unassembled WGS sequence"/>
</dbReference>
<dbReference type="GO" id="GO:0008483">
    <property type="term" value="F:transaminase activity"/>
    <property type="evidence" value="ECO:0007669"/>
    <property type="project" value="UniProtKB-KW"/>
</dbReference>
<feature type="domain" description="Aminotransferase class I/classII large" evidence="8">
    <location>
        <begin position="52"/>
        <end position="402"/>
    </location>
</feature>
<dbReference type="Gene3D" id="3.90.1150.10">
    <property type="entry name" value="Aspartate Aminotransferase, domain 1"/>
    <property type="match status" value="1"/>
</dbReference>
<dbReference type="InterPro" id="IPR004839">
    <property type="entry name" value="Aminotransferase_I/II_large"/>
</dbReference>
<dbReference type="Pfam" id="PF00155">
    <property type="entry name" value="Aminotran_1_2"/>
    <property type="match status" value="1"/>
</dbReference>
<comment type="caution">
    <text evidence="9">The sequence shown here is derived from an EMBL/GenBank/DDBJ whole genome shotgun (WGS) entry which is preliminary data.</text>
</comment>
<evidence type="ECO:0000259" key="8">
    <source>
        <dbReference type="Pfam" id="PF00155"/>
    </source>
</evidence>
<reference evidence="9 10" key="1">
    <citation type="journal article" date="2017" name="Chemistry">
        <title>Isolation, Biosynthesis and Chemical Modifications of Rubterolones A-F: Rare Tropolone Alkaloids from Actinomadura sp. 5-2.</title>
        <authorList>
            <person name="Guo H."/>
            <person name="Benndorf R."/>
            <person name="Leichnitz D."/>
            <person name="Klassen J.L."/>
            <person name="Vollmers J."/>
            <person name="Gorls H."/>
            <person name="Steinacker M."/>
            <person name="Weigel C."/>
            <person name="Dahse H.M."/>
            <person name="Kaster A.K."/>
            <person name="de Beer Z.W."/>
            <person name="Poulsen M."/>
            <person name="Beemelmanns C."/>
        </authorList>
    </citation>
    <scope>NUCLEOTIDE SEQUENCE [LARGE SCALE GENOMIC DNA]</scope>
    <source>
        <strain evidence="9 10">5-2</strain>
    </source>
</reference>
<organism evidence="9 10">
    <name type="scientific">Actinomadura rubteroloni</name>
    <dbReference type="NCBI Taxonomy" id="1926885"/>
    <lineage>
        <taxon>Bacteria</taxon>
        <taxon>Bacillati</taxon>
        <taxon>Actinomycetota</taxon>
        <taxon>Actinomycetes</taxon>
        <taxon>Streptosporangiales</taxon>
        <taxon>Thermomonosporaceae</taxon>
        <taxon>Actinomadura</taxon>
    </lineage>
</organism>
<sequence>MPRTLPPNPSDVPAAPPRAAAGPGGGARGRPAVSPNLRLDQRVRERVAAGEDVLHLGFGESRLPVPPLLVERLAAGAVHQDYGPVEGRPAVREAGAGYFARRGVPTTPDQVIVGPGSKALLLAVLAAVPGDVVLPAPCWVTYAPQSRLLGRRVVPVRVPDGCGGVPDPGELASAVRHARAAGADPRLLVLTLPDNPTGALAPPELVRRVCGVAERHGLLVVSDEIYRDLVHDPVRPVLGPAELLPARTVVLTGLSKSLALGGWRVGLARFPDGPAGRALRDRVTALASESWSALAGPLQEVARTAFAEPPEIRAHVRASARLHGAVTGAVHDLLRAAGARCPRPAGGFYVYPDLAAVRPALAAHGITDAPSLQARLLDGFGVAVLAGHHFGDDPRALRFRVATSLLHGDTPEERLAVLHAADPVTTPPVARALARLRAVLAELTGASVAADLSGVR</sequence>
<gene>
    <name evidence="9" type="ORF">BTM25_40150</name>
</gene>
<evidence type="ECO:0000256" key="2">
    <source>
        <dbReference type="ARBA" id="ARBA00007441"/>
    </source>
</evidence>
<dbReference type="PANTHER" id="PTHR46383">
    <property type="entry name" value="ASPARTATE AMINOTRANSFERASE"/>
    <property type="match status" value="1"/>
</dbReference>
<feature type="compositionally biased region" description="Pro residues" evidence="7">
    <location>
        <begin position="1"/>
        <end position="16"/>
    </location>
</feature>
<dbReference type="InterPro" id="IPR015422">
    <property type="entry name" value="PyrdxlP-dep_Trfase_small"/>
</dbReference>
<evidence type="ECO:0000256" key="3">
    <source>
        <dbReference type="ARBA" id="ARBA00022576"/>
    </source>
</evidence>
<dbReference type="SUPFAM" id="SSF53383">
    <property type="entry name" value="PLP-dependent transferases"/>
    <property type="match status" value="1"/>
</dbReference>
<keyword evidence="4 6" id="KW-0808">Transferase</keyword>